<comment type="caution">
    <text evidence="2">The sequence shown here is derived from an EMBL/GenBank/DDBJ whole genome shotgun (WGS) entry which is preliminary data.</text>
</comment>
<gene>
    <name evidence="2" type="ORF">CLODIP_2_CD08592</name>
</gene>
<evidence type="ECO:0000313" key="2">
    <source>
        <dbReference type="EMBL" id="CAB3387413.1"/>
    </source>
</evidence>
<keyword evidence="3" id="KW-1185">Reference proteome</keyword>
<evidence type="ECO:0000256" key="1">
    <source>
        <dbReference type="SAM" id="SignalP"/>
    </source>
</evidence>
<dbReference type="AlphaFoldDB" id="A0A8S1E5A5"/>
<reference evidence="2 3" key="1">
    <citation type="submission" date="2020-04" db="EMBL/GenBank/DDBJ databases">
        <authorList>
            <person name="Alioto T."/>
            <person name="Alioto T."/>
            <person name="Gomez Garrido J."/>
        </authorList>
    </citation>
    <scope>NUCLEOTIDE SEQUENCE [LARGE SCALE GENOMIC DNA]</scope>
</reference>
<feature type="chain" id="PRO_5035902193" evidence="1">
    <location>
        <begin position="23"/>
        <end position="98"/>
    </location>
</feature>
<proteinExistence type="predicted"/>
<keyword evidence="1" id="KW-0732">Signal</keyword>
<name>A0A8S1E5A5_9INSE</name>
<organism evidence="2 3">
    <name type="scientific">Cloeon dipterum</name>
    <dbReference type="NCBI Taxonomy" id="197152"/>
    <lineage>
        <taxon>Eukaryota</taxon>
        <taxon>Metazoa</taxon>
        <taxon>Ecdysozoa</taxon>
        <taxon>Arthropoda</taxon>
        <taxon>Hexapoda</taxon>
        <taxon>Insecta</taxon>
        <taxon>Pterygota</taxon>
        <taxon>Palaeoptera</taxon>
        <taxon>Ephemeroptera</taxon>
        <taxon>Pisciforma</taxon>
        <taxon>Baetidae</taxon>
        <taxon>Cloeon</taxon>
    </lineage>
</organism>
<accession>A0A8S1E5A5</accession>
<feature type="signal peptide" evidence="1">
    <location>
        <begin position="1"/>
        <end position="22"/>
    </location>
</feature>
<evidence type="ECO:0000313" key="3">
    <source>
        <dbReference type="Proteomes" id="UP000494165"/>
    </source>
</evidence>
<sequence length="98" mass="11024">MAKCRLRFYSLILVFATNRIAALEFLRASDHVSCTSVTHERLVFAPAYASVSNNIGEVDIDGWLDKDKLNSNYDIDAYRTSRLANDMFTTKADATVVE</sequence>
<protein>
    <submittedName>
        <fullName evidence="2">Uncharacterized protein</fullName>
    </submittedName>
</protein>
<dbReference type="EMBL" id="CADEPI010000571">
    <property type="protein sequence ID" value="CAB3387413.1"/>
    <property type="molecule type" value="Genomic_DNA"/>
</dbReference>
<dbReference type="Proteomes" id="UP000494165">
    <property type="component" value="Unassembled WGS sequence"/>
</dbReference>